<dbReference type="EMBL" id="CP068073">
    <property type="protein sequence ID" value="QQS83118.1"/>
    <property type="molecule type" value="Genomic_DNA"/>
</dbReference>
<evidence type="ECO:0000313" key="2">
    <source>
        <dbReference type="Proteomes" id="UP000595942"/>
    </source>
</evidence>
<dbReference type="AlphaFoldDB" id="A0AB37H0P4"/>
<protein>
    <recommendedName>
        <fullName evidence="3">Phage protein</fullName>
    </recommendedName>
</protein>
<dbReference type="Proteomes" id="UP000595942">
    <property type="component" value="Chromosome"/>
</dbReference>
<keyword evidence="2" id="KW-1185">Reference proteome</keyword>
<reference evidence="1 2" key="1">
    <citation type="submission" date="2021-01" db="EMBL/GenBank/DDBJ databases">
        <title>FDA dAtabase for Regulatory Grade micrObial Sequences (FDA-ARGOS): Supporting development and validation of Infectious Disease Dx tests.</title>
        <authorList>
            <person name="Sproer C."/>
            <person name="Gronow S."/>
            <person name="Severitt S."/>
            <person name="Schroder I."/>
            <person name="Tallon L."/>
            <person name="Sadzewicz L."/>
            <person name="Zhao X."/>
            <person name="Boylan J."/>
            <person name="Ott S."/>
            <person name="Bowen H."/>
            <person name="Vavikolanu K."/>
            <person name="Mehta A."/>
            <person name="Aluvathingal J."/>
            <person name="Nadendla S."/>
            <person name="Lowell S."/>
            <person name="Myers T."/>
            <person name="Yan Y."/>
            <person name="Sichtig H."/>
        </authorList>
    </citation>
    <scope>NUCLEOTIDE SEQUENCE [LARGE SCALE GENOMIC DNA]</scope>
    <source>
        <strain evidence="1 2">FDAARGOS_1148</strain>
    </source>
</reference>
<evidence type="ECO:0008006" key="3">
    <source>
        <dbReference type="Google" id="ProtNLM"/>
    </source>
</evidence>
<sequence length="118" mass="14050">MSMTKKQAAEVIKFANNVYEMNFDREKAKLWLDMLSENGDYEPTMNTLKKYIKDGNPYPPKIPNIMRSYPKQLEHKVDEKTKEHQSKMANDPKYREERVKALQTLRNKMREFGGENYV</sequence>
<dbReference type="GeneID" id="93726962"/>
<accession>A0AB37H0P4</accession>
<name>A0AB37H0P4_9STAP</name>
<organism evidence="1 2">
    <name type="scientific">Staphylococcus condimenti</name>
    <dbReference type="NCBI Taxonomy" id="70255"/>
    <lineage>
        <taxon>Bacteria</taxon>
        <taxon>Bacillati</taxon>
        <taxon>Bacillota</taxon>
        <taxon>Bacilli</taxon>
        <taxon>Bacillales</taxon>
        <taxon>Staphylococcaceae</taxon>
        <taxon>Staphylococcus</taxon>
    </lineage>
</organism>
<dbReference type="Gene3D" id="1.10.8.200">
    <property type="entry name" value="Replisome organizer (g39p helicase loader/inhibitor protein)"/>
    <property type="match status" value="1"/>
</dbReference>
<dbReference type="RefSeq" id="WP_047130972.1">
    <property type="nucleotide sequence ID" value="NZ_CP015114.1"/>
</dbReference>
<proteinExistence type="predicted"/>
<gene>
    <name evidence="1" type="ORF">I6J05_01985</name>
</gene>
<evidence type="ECO:0000313" key="1">
    <source>
        <dbReference type="EMBL" id="QQS83118.1"/>
    </source>
</evidence>
<dbReference type="KEGG" id="scv:A4G25_03715"/>